<sequence>MNRSSAWNDSRTHYSLHQAASDDGFFKLNSMKSWNDTDIEIDPANCETSISASDETNLVKAISEPIERQIEG</sequence>
<proteinExistence type="predicted"/>
<keyword evidence="2" id="KW-1185">Reference proteome</keyword>
<evidence type="ECO:0000313" key="2">
    <source>
        <dbReference type="Proteomes" id="UP000265520"/>
    </source>
</evidence>
<reference evidence="1 2" key="1">
    <citation type="journal article" date="2018" name="Front. Plant Sci.">
        <title>Red Clover (Trifolium pratense) and Zigzag Clover (T. medium) - A Picture of Genomic Similarities and Differences.</title>
        <authorList>
            <person name="Dluhosova J."/>
            <person name="Istvanek J."/>
            <person name="Nedelnik J."/>
            <person name="Repkova J."/>
        </authorList>
    </citation>
    <scope>NUCLEOTIDE SEQUENCE [LARGE SCALE GENOMIC DNA]</scope>
    <source>
        <strain evidence="2">cv. 10/8</strain>
        <tissue evidence="1">Leaf</tissue>
    </source>
</reference>
<organism evidence="1 2">
    <name type="scientific">Trifolium medium</name>
    <dbReference type="NCBI Taxonomy" id="97028"/>
    <lineage>
        <taxon>Eukaryota</taxon>
        <taxon>Viridiplantae</taxon>
        <taxon>Streptophyta</taxon>
        <taxon>Embryophyta</taxon>
        <taxon>Tracheophyta</taxon>
        <taxon>Spermatophyta</taxon>
        <taxon>Magnoliopsida</taxon>
        <taxon>eudicotyledons</taxon>
        <taxon>Gunneridae</taxon>
        <taxon>Pentapetalae</taxon>
        <taxon>rosids</taxon>
        <taxon>fabids</taxon>
        <taxon>Fabales</taxon>
        <taxon>Fabaceae</taxon>
        <taxon>Papilionoideae</taxon>
        <taxon>50 kb inversion clade</taxon>
        <taxon>NPAAA clade</taxon>
        <taxon>Hologalegina</taxon>
        <taxon>IRL clade</taxon>
        <taxon>Trifolieae</taxon>
        <taxon>Trifolium</taxon>
    </lineage>
</organism>
<feature type="non-terminal residue" evidence="1">
    <location>
        <position position="72"/>
    </location>
</feature>
<comment type="caution">
    <text evidence="1">The sequence shown here is derived from an EMBL/GenBank/DDBJ whole genome shotgun (WGS) entry which is preliminary data.</text>
</comment>
<dbReference type="AlphaFoldDB" id="A0A392R033"/>
<name>A0A392R033_9FABA</name>
<evidence type="ECO:0000313" key="1">
    <source>
        <dbReference type="EMBL" id="MCI29953.1"/>
    </source>
</evidence>
<dbReference type="Proteomes" id="UP000265520">
    <property type="component" value="Unassembled WGS sequence"/>
</dbReference>
<accession>A0A392R033</accession>
<dbReference type="EMBL" id="LXQA010176011">
    <property type="protein sequence ID" value="MCI29953.1"/>
    <property type="molecule type" value="Genomic_DNA"/>
</dbReference>
<protein>
    <submittedName>
        <fullName evidence="1">Uncharacterized protein</fullName>
    </submittedName>
</protein>